<keyword evidence="9 12" id="KW-0274">FAD</keyword>
<evidence type="ECO:0000256" key="10">
    <source>
        <dbReference type="ARBA" id="ARBA00023002"/>
    </source>
</evidence>
<evidence type="ECO:0000313" key="14">
    <source>
        <dbReference type="EMBL" id="PFG34961.1"/>
    </source>
</evidence>
<dbReference type="Gene3D" id="1.10.3110.10">
    <property type="entry name" value="protoporphyrinogen ix oxidase, domain 3"/>
    <property type="match status" value="1"/>
</dbReference>
<accession>A0A2A9E8U1</accession>
<gene>
    <name evidence="14" type="ORF">ATL42_2893</name>
</gene>
<dbReference type="InterPro" id="IPR002937">
    <property type="entry name" value="Amino_oxidase"/>
</dbReference>
<comment type="similarity">
    <text evidence="5 12">Belongs to the protoporphyrinogen/coproporphyrinogen oxidase family. Coproporphyrinogen III oxidase subfamily.</text>
</comment>
<dbReference type="GO" id="GO:0006783">
    <property type="term" value="P:heme biosynthetic process"/>
    <property type="evidence" value="ECO:0007669"/>
    <property type="project" value="UniProtKB-UniRule"/>
</dbReference>
<dbReference type="Gene3D" id="3.90.660.20">
    <property type="entry name" value="Protoporphyrinogen oxidase, mitochondrial, domain 2"/>
    <property type="match status" value="1"/>
</dbReference>
<sequence>MTDVRTGAVPGEDAGSAVRDAVVVGGGVAGLTAAHTLVQHGLHPLVLEASDRCGGYLVPGVLRSGDASVTVDVGAESFAVRSRPVIDLVADLGLETAEPSGRSAWAGGPAGVFPLPATGVLGIPGHPWAPDTRRAIGLVGALRAGADALLPRGWTDTTNLATFVRSRLGSRVLDRLVTPVAGGVHSSDPALLSVDAVAPGLRAAFERTGSLTAAVRALRSQAPAGSAVRGITGGMNRLVGALHDAVAAHGEVRTGTGVESVTAGTGADAGTWVVRTSSGDVVRTRRVVVATTAHDALRILGLGATVELPRGTDIRLVTLLLRTAALDGAPRGTGILVAPGSAAVAKASTHATAKWPWLQDAVDEAFGDGHHVVRLSYGRGGSDPVPASDDALVEQALQDVQALYGVALEHSGLVSSLVTRWDDALPPPTPEHRLQVAALLAETEQLDGLALTGAWVAGTGLAAVVPHAQESATRVTRIHRESTDVA</sequence>
<comment type="caution">
    <text evidence="14">The sequence shown here is derived from an EMBL/GenBank/DDBJ whole genome shotgun (WGS) entry which is preliminary data.</text>
</comment>
<dbReference type="Pfam" id="PF01593">
    <property type="entry name" value="Amino_oxidase"/>
    <property type="match status" value="1"/>
</dbReference>
<dbReference type="GO" id="GO:0005737">
    <property type="term" value="C:cytoplasm"/>
    <property type="evidence" value="ECO:0007669"/>
    <property type="project" value="UniProtKB-SubCell"/>
</dbReference>
<dbReference type="InterPro" id="IPR050464">
    <property type="entry name" value="Zeta_carotene_desat/Oxidored"/>
</dbReference>
<dbReference type="InterPro" id="IPR036188">
    <property type="entry name" value="FAD/NAD-bd_sf"/>
</dbReference>
<evidence type="ECO:0000256" key="9">
    <source>
        <dbReference type="ARBA" id="ARBA00022827"/>
    </source>
</evidence>
<evidence type="ECO:0000256" key="12">
    <source>
        <dbReference type="RuleBase" id="RU364052"/>
    </source>
</evidence>
<keyword evidence="15" id="KW-1185">Reference proteome</keyword>
<dbReference type="Proteomes" id="UP000225548">
    <property type="component" value="Unassembled WGS sequence"/>
</dbReference>
<evidence type="ECO:0000313" key="15">
    <source>
        <dbReference type="Proteomes" id="UP000225548"/>
    </source>
</evidence>
<keyword evidence="11 12" id="KW-0350">Heme biosynthesis</keyword>
<evidence type="ECO:0000256" key="6">
    <source>
        <dbReference type="ARBA" id="ARBA00012402"/>
    </source>
</evidence>
<protein>
    <recommendedName>
        <fullName evidence="7 12">Coproporphyrinogen III oxidase</fullName>
        <ecNumber evidence="6 12">1.3.3.15</ecNumber>
    </recommendedName>
</protein>
<evidence type="ECO:0000256" key="4">
    <source>
        <dbReference type="ARBA" id="ARBA00004744"/>
    </source>
</evidence>
<dbReference type="Gene3D" id="3.50.50.60">
    <property type="entry name" value="FAD/NAD(P)-binding domain"/>
    <property type="match status" value="1"/>
</dbReference>
<evidence type="ECO:0000256" key="7">
    <source>
        <dbReference type="ARBA" id="ARBA00019046"/>
    </source>
</evidence>
<dbReference type="EC" id="1.3.3.15" evidence="6 12"/>
<comment type="function">
    <text evidence="3 12">Involved in coproporphyrin-dependent heme b biosynthesis. Catalyzes the oxidation of coproporphyrinogen III to coproporphyrin III.</text>
</comment>
<dbReference type="SUPFAM" id="SSF54373">
    <property type="entry name" value="FAD-linked reductases, C-terminal domain"/>
    <property type="match status" value="1"/>
</dbReference>
<dbReference type="OrthoDB" id="3450553at2"/>
<keyword evidence="8 12" id="KW-0285">Flavoprotein</keyword>
<dbReference type="SUPFAM" id="SSF51905">
    <property type="entry name" value="FAD/NAD(P)-binding domain"/>
    <property type="match status" value="1"/>
</dbReference>
<evidence type="ECO:0000259" key="13">
    <source>
        <dbReference type="Pfam" id="PF01593"/>
    </source>
</evidence>
<evidence type="ECO:0000256" key="2">
    <source>
        <dbReference type="ARBA" id="ARBA00001974"/>
    </source>
</evidence>
<dbReference type="AlphaFoldDB" id="A0A2A9E8U1"/>
<organism evidence="14 15">
    <name type="scientific">Sanguibacter antarcticus</name>
    <dbReference type="NCBI Taxonomy" id="372484"/>
    <lineage>
        <taxon>Bacteria</taxon>
        <taxon>Bacillati</taxon>
        <taxon>Actinomycetota</taxon>
        <taxon>Actinomycetes</taxon>
        <taxon>Micrococcales</taxon>
        <taxon>Sanguibacteraceae</taxon>
        <taxon>Sanguibacter</taxon>
    </lineage>
</organism>
<comment type="catalytic activity">
    <reaction evidence="1">
        <text>coproporphyrinogen III + 3 O2 = coproporphyrin III + 3 H2O2</text>
        <dbReference type="Rhea" id="RHEA:43436"/>
        <dbReference type="ChEBI" id="CHEBI:15379"/>
        <dbReference type="ChEBI" id="CHEBI:16240"/>
        <dbReference type="ChEBI" id="CHEBI:57309"/>
        <dbReference type="ChEBI" id="CHEBI:131725"/>
        <dbReference type="EC" id="1.3.3.15"/>
    </reaction>
    <physiologicalReaction direction="left-to-right" evidence="1">
        <dbReference type="Rhea" id="RHEA:43437"/>
    </physiologicalReaction>
</comment>
<dbReference type="GO" id="GO:0004729">
    <property type="term" value="F:oxygen-dependent protoporphyrinogen oxidase activity"/>
    <property type="evidence" value="ECO:0007669"/>
    <property type="project" value="UniProtKB-UniRule"/>
</dbReference>
<dbReference type="RefSeq" id="WP_098455913.1">
    <property type="nucleotide sequence ID" value="NZ_PDJG01000001.1"/>
</dbReference>
<dbReference type="InterPro" id="IPR004572">
    <property type="entry name" value="Protoporphyrinogen_oxidase"/>
</dbReference>
<keyword evidence="10 12" id="KW-0560">Oxidoreductase</keyword>
<evidence type="ECO:0000256" key="5">
    <source>
        <dbReference type="ARBA" id="ARBA00008310"/>
    </source>
</evidence>
<comment type="subcellular location">
    <subcellularLocation>
        <location evidence="12">Cytoplasm</location>
    </subcellularLocation>
</comment>
<dbReference type="PANTHER" id="PTHR42923:SF3">
    <property type="entry name" value="PROTOPORPHYRINOGEN OXIDASE"/>
    <property type="match status" value="1"/>
</dbReference>
<reference evidence="14 15" key="1">
    <citation type="submission" date="2017-10" db="EMBL/GenBank/DDBJ databases">
        <title>Sequencing the genomes of 1000 actinobacteria strains.</title>
        <authorList>
            <person name="Klenk H.-P."/>
        </authorList>
    </citation>
    <scope>NUCLEOTIDE SEQUENCE [LARGE SCALE GENOMIC DNA]</scope>
    <source>
        <strain evidence="14 15">DSM 18966</strain>
    </source>
</reference>
<keyword evidence="12" id="KW-0963">Cytoplasm</keyword>
<comment type="pathway">
    <text evidence="4 12">Porphyrin-containing compound metabolism; protoheme biosynthesis.</text>
</comment>
<dbReference type="PANTHER" id="PTHR42923">
    <property type="entry name" value="PROTOPORPHYRINOGEN OXIDASE"/>
    <property type="match status" value="1"/>
</dbReference>
<dbReference type="EMBL" id="PDJG01000001">
    <property type="protein sequence ID" value="PFG34961.1"/>
    <property type="molecule type" value="Genomic_DNA"/>
</dbReference>
<dbReference type="UniPathway" id="UPA00252"/>
<name>A0A2A9E8U1_9MICO</name>
<comment type="cofactor">
    <cofactor evidence="2 12">
        <name>FAD</name>
        <dbReference type="ChEBI" id="CHEBI:57692"/>
    </cofactor>
</comment>
<proteinExistence type="inferred from homology"/>
<feature type="domain" description="Amine oxidase" evidence="13">
    <location>
        <begin position="28"/>
        <end position="475"/>
    </location>
</feature>
<evidence type="ECO:0000256" key="1">
    <source>
        <dbReference type="ARBA" id="ARBA00001755"/>
    </source>
</evidence>
<evidence type="ECO:0000256" key="11">
    <source>
        <dbReference type="ARBA" id="ARBA00023133"/>
    </source>
</evidence>
<dbReference type="NCBIfam" id="TIGR00562">
    <property type="entry name" value="proto_IX_ox"/>
    <property type="match status" value="1"/>
</dbReference>
<evidence type="ECO:0000256" key="8">
    <source>
        <dbReference type="ARBA" id="ARBA00022630"/>
    </source>
</evidence>
<evidence type="ECO:0000256" key="3">
    <source>
        <dbReference type="ARBA" id="ARBA00002185"/>
    </source>
</evidence>